<reference evidence="1 2" key="1">
    <citation type="submission" date="2015-03" db="EMBL/GenBank/DDBJ databases">
        <title>Draft Genome Sequence of Burkholderia andropogonis type strain ICMP2807, isolated from Sorghum bicolor.</title>
        <authorList>
            <person name="Lopes-Santos L."/>
            <person name="Castro D.B."/>
            <person name="Ottoboni L.M."/>
            <person name="Park D."/>
            <person name="Weirc B.S."/>
            <person name="Destefano S.A."/>
        </authorList>
    </citation>
    <scope>NUCLEOTIDE SEQUENCE [LARGE SCALE GENOMIC DNA]</scope>
    <source>
        <strain evidence="1 2">ICMP2807</strain>
    </source>
</reference>
<name>A0A0F5K419_9BURK</name>
<dbReference type="EMBL" id="LAQU01000005">
    <property type="protein sequence ID" value="KKB64277.1"/>
    <property type="molecule type" value="Genomic_DNA"/>
</dbReference>
<keyword evidence="2" id="KW-1185">Reference proteome</keyword>
<evidence type="ECO:0000313" key="2">
    <source>
        <dbReference type="Proteomes" id="UP000033618"/>
    </source>
</evidence>
<accession>A0A0F5K419</accession>
<dbReference type="AlphaFoldDB" id="A0A0F5K419"/>
<sequence length="398" mass="42888">MASPSTPAKPAYGDATVIALDNRTDWEKMGEWEKYSAFMKQNAIYHSVTTLFGTAVGSVNTAYRSLWNHPAARTADGVLAALEAGWALHDACRRLGGLKADDSLGYKAKAFIIIGALAVGVVAGFDPAPGLPKRIYALVKSTFEATFPALTTKFSVKESDWTTLLTDFSISSSESFSKAELKHFLKKGVLLSWIQSKPDYLKGMIETIVDSIVDSGAALLTTPAAKAISRYLWGAEYAFSEQHAEQPSWETLTLGYHAFPPSFYNAMTKQGYGAIALWITNVMNVSASGILAPSRPVDPSSVVVPAPTLVPIPVSIRIPGSIISSVAEGGVDMLKAKTAIDSPELNFDAFDHPSPLTRALSSAKPHALFRRIKNRLWVAENIPESGVKDFGFEVSVQA</sequence>
<dbReference type="Proteomes" id="UP000033618">
    <property type="component" value="Unassembled WGS sequence"/>
</dbReference>
<proteinExistence type="predicted"/>
<organism evidence="1 2">
    <name type="scientific">Robbsia andropogonis</name>
    <dbReference type="NCBI Taxonomy" id="28092"/>
    <lineage>
        <taxon>Bacteria</taxon>
        <taxon>Pseudomonadati</taxon>
        <taxon>Pseudomonadota</taxon>
        <taxon>Betaproteobacteria</taxon>
        <taxon>Burkholderiales</taxon>
        <taxon>Burkholderiaceae</taxon>
        <taxon>Robbsia</taxon>
    </lineage>
</organism>
<dbReference type="PATRIC" id="fig|28092.6.peg.1743"/>
<gene>
    <name evidence="1" type="ORF">WM40_07360</name>
</gene>
<evidence type="ECO:0000313" key="1">
    <source>
        <dbReference type="EMBL" id="KKB64277.1"/>
    </source>
</evidence>
<protein>
    <submittedName>
        <fullName evidence="1">Uncharacterized protein</fullName>
    </submittedName>
</protein>
<comment type="caution">
    <text evidence="1">The sequence shown here is derived from an EMBL/GenBank/DDBJ whole genome shotgun (WGS) entry which is preliminary data.</text>
</comment>